<sequence length="78" mass="8801">MVCMHTICCAVIKQFTVASSRSAFTARRDDPRNPNWLSVGLTLASTVAIWVLIFKQHNDDTIEYERRKAERESLSAGS</sequence>
<organism evidence="1 2">
    <name type="scientific">Sphaerodactylus townsendi</name>
    <dbReference type="NCBI Taxonomy" id="933632"/>
    <lineage>
        <taxon>Eukaryota</taxon>
        <taxon>Metazoa</taxon>
        <taxon>Chordata</taxon>
        <taxon>Craniata</taxon>
        <taxon>Vertebrata</taxon>
        <taxon>Euteleostomi</taxon>
        <taxon>Lepidosauria</taxon>
        <taxon>Squamata</taxon>
        <taxon>Bifurcata</taxon>
        <taxon>Gekkota</taxon>
        <taxon>Sphaerodactylidae</taxon>
        <taxon>Sphaerodactylus</taxon>
    </lineage>
</organism>
<evidence type="ECO:0000313" key="2">
    <source>
        <dbReference type="Proteomes" id="UP000827872"/>
    </source>
</evidence>
<dbReference type="Proteomes" id="UP000827872">
    <property type="component" value="Linkage Group LG04"/>
</dbReference>
<reference evidence="1" key="1">
    <citation type="submission" date="2021-08" db="EMBL/GenBank/DDBJ databases">
        <title>The first chromosome-level gecko genome reveals the dynamic sex chromosomes of Neotropical dwarf geckos (Sphaerodactylidae: Sphaerodactylus).</title>
        <authorList>
            <person name="Pinto B.J."/>
            <person name="Keating S.E."/>
            <person name="Gamble T."/>
        </authorList>
    </citation>
    <scope>NUCLEOTIDE SEQUENCE</scope>
    <source>
        <strain evidence="1">TG3544</strain>
    </source>
</reference>
<protein>
    <submittedName>
        <fullName evidence="1">Uncharacterized protein</fullName>
    </submittedName>
</protein>
<comment type="caution">
    <text evidence="1">The sequence shown here is derived from an EMBL/GenBank/DDBJ whole genome shotgun (WGS) entry which is preliminary data.</text>
</comment>
<name>A0ACB8FFF1_9SAUR</name>
<evidence type="ECO:0000313" key="1">
    <source>
        <dbReference type="EMBL" id="KAH8004253.1"/>
    </source>
</evidence>
<accession>A0ACB8FFF1</accession>
<proteinExistence type="predicted"/>
<gene>
    <name evidence="1" type="ORF">K3G42_006342</name>
</gene>
<dbReference type="EMBL" id="CM037617">
    <property type="protein sequence ID" value="KAH8004253.1"/>
    <property type="molecule type" value="Genomic_DNA"/>
</dbReference>
<keyword evidence="2" id="KW-1185">Reference proteome</keyword>